<dbReference type="OrthoDB" id="3242975at2"/>
<reference evidence="1 2" key="2">
    <citation type="journal article" date="2013" name="Biotechnol. Biofuels">
        <title>Global transcriptome analysis of Clostridium thermocellum ATCC 27405 during growth on dilute acid pretreated Populus and switchgrass.</title>
        <authorList>
            <person name="Wilson C.M."/>
            <person name="Rodriguez M.Jr."/>
            <person name="Johnson C.M."/>
            <person name="Martin S.L."/>
            <person name="Chu T.M."/>
            <person name="Wolfinger R.D."/>
            <person name="Hauser L.J."/>
            <person name="Land M.L."/>
            <person name="Klingeman D.M."/>
            <person name="Syed M.H."/>
            <person name="Ragauskas A.J."/>
            <person name="Tschaplinski T.J."/>
            <person name="Mielenz J.R."/>
            <person name="Brown S.D."/>
        </authorList>
    </citation>
    <scope>NUCLEOTIDE SEQUENCE [LARGE SCALE GENOMIC DNA]</scope>
    <source>
        <strain evidence="2">ATCC 27405 / DSM 1237 / JCM 9322 / NBRC 103400 / NCIMB 10682 / NRRL B-4536 / VPI 7372</strain>
    </source>
</reference>
<evidence type="ECO:0000313" key="2">
    <source>
        <dbReference type="Proteomes" id="UP000002145"/>
    </source>
</evidence>
<organism evidence="1 2">
    <name type="scientific">Acetivibrio thermocellus (strain ATCC 27405 / DSM 1237 / JCM 9322 / NBRC 103400 / NCIMB 10682 / NRRL B-4536 / VPI 7372)</name>
    <name type="common">Clostridium thermocellum</name>
    <dbReference type="NCBI Taxonomy" id="203119"/>
    <lineage>
        <taxon>Bacteria</taxon>
        <taxon>Bacillati</taxon>
        <taxon>Bacillota</taxon>
        <taxon>Clostridia</taxon>
        <taxon>Eubacteriales</taxon>
        <taxon>Oscillospiraceae</taxon>
        <taxon>Acetivibrio</taxon>
    </lineage>
</organism>
<name>A3DI92_ACET2</name>
<proteinExistence type="predicted"/>
<dbReference type="KEGG" id="cth:Cthe_2469"/>
<accession>A3DI92</accession>
<evidence type="ECO:0000313" key="1">
    <source>
        <dbReference type="EMBL" id="ABN53671.1"/>
    </source>
</evidence>
<reference evidence="2" key="1">
    <citation type="submission" date="2007-02" db="EMBL/GenBank/DDBJ databases">
        <title>Complete sequence of Clostridium thermocellum ATCC 27405.</title>
        <authorList>
            <consortium name="US DOE Joint Genome Institute"/>
            <person name="Copeland A."/>
            <person name="Lucas S."/>
            <person name="Lapidus A."/>
            <person name="Barry K."/>
            <person name="Detter J.C."/>
            <person name="Glavina del Rio T."/>
            <person name="Hammon N."/>
            <person name="Israni S."/>
            <person name="Dalin E."/>
            <person name="Tice H."/>
            <person name="Pitluck S."/>
            <person name="Chertkov O."/>
            <person name="Brettin T."/>
            <person name="Bruce D."/>
            <person name="Han C."/>
            <person name="Tapia R."/>
            <person name="Gilna P."/>
            <person name="Schmutz J."/>
            <person name="Larimer F."/>
            <person name="Land M."/>
            <person name="Hauser L."/>
            <person name="Kyrpides N."/>
            <person name="Mikhailova N."/>
            <person name="Wu J.H.D."/>
            <person name="Newcomb M."/>
            <person name="Richardson P."/>
        </authorList>
    </citation>
    <scope>NUCLEOTIDE SEQUENCE [LARGE SCALE GENOMIC DNA]</scope>
    <source>
        <strain evidence="2">ATCC 27405 / DSM 1237 / JCM 9322 / NBRC 103400 / NCIMB 10682 / NRRL B-4536 / VPI 7372</strain>
    </source>
</reference>
<dbReference type="Proteomes" id="UP000002145">
    <property type="component" value="Chromosome"/>
</dbReference>
<sequence length="140" mass="16889">MGILERRIYKKIEYYLYHYHQIRKEIEQEKEIIIQSGGRDLTEWRGGISYHSDPTANKAIKLTSPELLEKEKWLKVIEGTIQHFQGTEKGRLLQKKYFDQLGERHICKELHIERTTYYRWREEIVLYTALLAAQYGLIKF</sequence>
<keyword evidence="2" id="KW-1185">Reference proteome</keyword>
<dbReference type="HOGENOM" id="CLU_1834248_0_0_9"/>
<dbReference type="AlphaFoldDB" id="A3DI92"/>
<protein>
    <submittedName>
        <fullName evidence="1">Phage transcriptional regulator, RinA family</fullName>
    </submittedName>
</protein>
<dbReference type="STRING" id="203119.Cthe_2469"/>
<dbReference type="eggNOG" id="ENOG5032YGV">
    <property type="taxonomic scope" value="Bacteria"/>
</dbReference>
<dbReference type="EMBL" id="CP000568">
    <property type="protein sequence ID" value="ABN53671.1"/>
    <property type="molecule type" value="Genomic_DNA"/>
</dbReference>
<dbReference type="GeneID" id="35803267"/>
<dbReference type="InterPro" id="IPR010861">
    <property type="entry name" value="DUF1492"/>
</dbReference>
<gene>
    <name evidence="1" type="ordered locus">Cthe_2469</name>
</gene>
<dbReference type="RefSeq" id="WP_020457814.1">
    <property type="nucleotide sequence ID" value="NC_009012.1"/>
</dbReference>
<dbReference type="Pfam" id="PF07374">
    <property type="entry name" value="DUF1492"/>
    <property type="match status" value="1"/>
</dbReference>